<dbReference type="SMART" id="SM00342">
    <property type="entry name" value="HTH_ARAC"/>
    <property type="match status" value="1"/>
</dbReference>
<dbReference type="SUPFAM" id="SSF46689">
    <property type="entry name" value="Homeodomain-like"/>
    <property type="match status" value="1"/>
</dbReference>
<gene>
    <name evidence="7" type="ORF">C9J12_10470</name>
</gene>
<dbReference type="CDD" id="cd06124">
    <property type="entry name" value="cupin_NimR-like_N"/>
    <property type="match status" value="1"/>
</dbReference>
<dbReference type="PRINTS" id="PR00032">
    <property type="entry name" value="HTHARAC"/>
</dbReference>
<dbReference type="PANTHER" id="PTHR11019:SF159">
    <property type="entry name" value="TRANSCRIPTIONAL REGULATOR-RELATED"/>
    <property type="match status" value="1"/>
</dbReference>
<dbReference type="InterPro" id="IPR014710">
    <property type="entry name" value="RmlC-like_jellyroll"/>
</dbReference>
<dbReference type="SUPFAM" id="SSF51182">
    <property type="entry name" value="RmlC-like cupins"/>
    <property type="match status" value="1"/>
</dbReference>
<dbReference type="GO" id="GO:0043565">
    <property type="term" value="F:sequence-specific DNA binding"/>
    <property type="evidence" value="ECO:0007669"/>
    <property type="project" value="InterPro"/>
</dbReference>
<accession>A0A2T3JIU6</accession>
<dbReference type="PROSITE" id="PS01124">
    <property type="entry name" value="HTH_ARAC_FAMILY_2"/>
    <property type="match status" value="1"/>
</dbReference>
<reference evidence="7 8" key="1">
    <citation type="submission" date="2018-01" db="EMBL/GenBank/DDBJ databases">
        <title>Whole genome sequencing of Histamine producing bacteria.</title>
        <authorList>
            <person name="Butler K."/>
        </authorList>
    </citation>
    <scope>NUCLEOTIDE SEQUENCE [LARGE SCALE GENOMIC DNA]</scope>
    <source>
        <strain evidence="7 8">JCM 12947</strain>
    </source>
</reference>
<keyword evidence="2" id="KW-0805">Transcription regulation</keyword>
<dbReference type="Pfam" id="PF02311">
    <property type="entry name" value="AraC_binding"/>
    <property type="match status" value="1"/>
</dbReference>
<evidence type="ECO:0000256" key="5">
    <source>
        <dbReference type="ARBA" id="ARBA00023163"/>
    </source>
</evidence>
<dbReference type="Proteomes" id="UP000240987">
    <property type="component" value="Unassembled WGS sequence"/>
</dbReference>
<dbReference type="RefSeq" id="WP_107242662.1">
    <property type="nucleotide sequence ID" value="NZ_PYMJ01000008.1"/>
</dbReference>
<dbReference type="InterPro" id="IPR009057">
    <property type="entry name" value="Homeodomain-like_sf"/>
</dbReference>
<dbReference type="InterPro" id="IPR011051">
    <property type="entry name" value="RmlC_Cupin_sf"/>
</dbReference>
<dbReference type="PANTHER" id="PTHR11019">
    <property type="entry name" value="HTH-TYPE TRANSCRIPTIONAL REGULATOR NIMR"/>
    <property type="match status" value="1"/>
</dbReference>
<keyword evidence="3" id="KW-0238">DNA-binding</keyword>
<keyword evidence="8" id="KW-1185">Reference proteome</keyword>
<name>A0A2T3JIU6_9GAMM</name>
<evidence type="ECO:0000256" key="4">
    <source>
        <dbReference type="ARBA" id="ARBA00023159"/>
    </source>
</evidence>
<keyword evidence="5" id="KW-0804">Transcription</keyword>
<keyword evidence="4" id="KW-0010">Activator</keyword>
<evidence type="ECO:0000256" key="3">
    <source>
        <dbReference type="ARBA" id="ARBA00023125"/>
    </source>
</evidence>
<keyword evidence="1" id="KW-0678">Repressor</keyword>
<dbReference type="FunFam" id="1.10.10.60:FF:000132">
    <property type="entry name" value="AraC family transcriptional regulator"/>
    <property type="match status" value="1"/>
</dbReference>
<evidence type="ECO:0000256" key="1">
    <source>
        <dbReference type="ARBA" id="ARBA00022491"/>
    </source>
</evidence>
<dbReference type="InterPro" id="IPR020449">
    <property type="entry name" value="Tscrpt_reg_AraC-type_HTH"/>
</dbReference>
<sequence length="259" mass="29263">MSNKRQHRSIPALTQLPRPVYARSENWDHSGTQTLWHSHAWGQWSYAIKGVLVVHTHAGRFVAPPQYAIWVPEGVEHQVISSGAAQMRSLYIRTGSLINLCWYNACVCEVSSLAKELVLRFGCFDSEYKLNGKENRLANVLLDTLDDLPQAQTQLPMPSDKRLLAIFDYLQVHTGEQINIDQIGHKVGLSGRSVSRLFKQETGLTFQQWRQRLRLLSALNLLEQAMPVTQVAMECGYESLSAFVAAFGKQFGETPGKYF</sequence>
<evidence type="ECO:0000313" key="7">
    <source>
        <dbReference type="EMBL" id="PSU48914.1"/>
    </source>
</evidence>
<evidence type="ECO:0000256" key="2">
    <source>
        <dbReference type="ARBA" id="ARBA00023015"/>
    </source>
</evidence>
<dbReference type="EMBL" id="PYMJ01000008">
    <property type="protein sequence ID" value="PSU48914.1"/>
    <property type="molecule type" value="Genomic_DNA"/>
</dbReference>
<dbReference type="GO" id="GO:0003700">
    <property type="term" value="F:DNA-binding transcription factor activity"/>
    <property type="evidence" value="ECO:0007669"/>
    <property type="project" value="InterPro"/>
</dbReference>
<comment type="caution">
    <text evidence="7">The sequence shown here is derived from an EMBL/GenBank/DDBJ whole genome shotgun (WGS) entry which is preliminary data.</text>
</comment>
<evidence type="ECO:0000313" key="8">
    <source>
        <dbReference type="Proteomes" id="UP000240987"/>
    </source>
</evidence>
<dbReference type="AlphaFoldDB" id="A0A2T3JIU6"/>
<dbReference type="PROSITE" id="PS00041">
    <property type="entry name" value="HTH_ARAC_FAMILY_1"/>
    <property type="match status" value="1"/>
</dbReference>
<dbReference type="Pfam" id="PF12833">
    <property type="entry name" value="HTH_18"/>
    <property type="match status" value="1"/>
</dbReference>
<dbReference type="Gene3D" id="2.60.120.10">
    <property type="entry name" value="Jelly Rolls"/>
    <property type="match status" value="1"/>
</dbReference>
<proteinExistence type="predicted"/>
<dbReference type="OrthoDB" id="5949386at2"/>
<dbReference type="InterPro" id="IPR003313">
    <property type="entry name" value="AraC-bd"/>
</dbReference>
<dbReference type="InterPro" id="IPR018062">
    <property type="entry name" value="HTH_AraC-typ_CS"/>
</dbReference>
<feature type="domain" description="HTH araC/xylS-type" evidence="6">
    <location>
        <begin position="164"/>
        <end position="259"/>
    </location>
</feature>
<dbReference type="Gene3D" id="1.10.10.60">
    <property type="entry name" value="Homeodomain-like"/>
    <property type="match status" value="1"/>
</dbReference>
<dbReference type="InterPro" id="IPR018060">
    <property type="entry name" value="HTH_AraC"/>
</dbReference>
<organism evidence="7 8">
    <name type="scientific">Photobacterium frigidiphilum</name>
    <dbReference type="NCBI Taxonomy" id="264736"/>
    <lineage>
        <taxon>Bacteria</taxon>
        <taxon>Pseudomonadati</taxon>
        <taxon>Pseudomonadota</taxon>
        <taxon>Gammaproteobacteria</taxon>
        <taxon>Vibrionales</taxon>
        <taxon>Vibrionaceae</taxon>
        <taxon>Photobacterium</taxon>
    </lineage>
</organism>
<protein>
    <submittedName>
        <fullName evidence="7">AraC family transcriptional regulator</fullName>
    </submittedName>
</protein>
<evidence type="ECO:0000259" key="6">
    <source>
        <dbReference type="PROSITE" id="PS01124"/>
    </source>
</evidence>